<dbReference type="STRING" id="543379.A0A232FL73"/>
<keyword evidence="3" id="KW-0732">Signal</keyword>
<dbReference type="SUPFAM" id="SSF50494">
    <property type="entry name" value="Trypsin-like serine proteases"/>
    <property type="match status" value="1"/>
</dbReference>
<evidence type="ECO:0000256" key="2">
    <source>
        <dbReference type="ARBA" id="ARBA00024195"/>
    </source>
</evidence>
<evidence type="ECO:0000256" key="3">
    <source>
        <dbReference type="SAM" id="SignalP"/>
    </source>
</evidence>
<reference evidence="5 6" key="1">
    <citation type="journal article" date="2017" name="Curr. Biol.">
        <title>The Evolution of Venom by Co-option of Single-Copy Genes.</title>
        <authorList>
            <person name="Martinson E.O."/>
            <person name="Mrinalini"/>
            <person name="Kelkar Y.D."/>
            <person name="Chang C.H."/>
            <person name="Werren J.H."/>
        </authorList>
    </citation>
    <scope>NUCLEOTIDE SEQUENCE [LARGE SCALE GENOMIC DNA]</scope>
    <source>
        <strain evidence="5 6">Alberta</strain>
        <tissue evidence="5">Whole body</tissue>
    </source>
</reference>
<dbReference type="PANTHER" id="PTHR24256">
    <property type="entry name" value="TRYPTASE-RELATED"/>
    <property type="match status" value="1"/>
</dbReference>
<evidence type="ECO:0000313" key="5">
    <source>
        <dbReference type="EMBL" id="OXU31491.1"/>
    </source>
</evidence>
<name>A0A232FL73_9HYME</name>
<dbReference type="InterPro" id="IPR009003">
    <property type="entry name" value="Peptidase_S1_PA"/>
</dbReference>
<organism evidence="5 6">
    <name type="scientific">Trichomalopsis sarcophagae</name>
    <dbReference type="NCBI Taxonomy" id="543379"/>
    <lineage>
        <taxon>Eukaryota</taxon>
        <taxon>Metazoa</taxon>
        <taxon>Ecdysozoa</taxon>
        <taxon>Arthropoda</taxon>
        <taxon>Hexapoda</taxon>
        <taxon>Insecta</taxon>
        <taxon>Pterygota</taxon>
        <taxon>Neoptera</taxon>
        <taxon>Endopterygota</taxon>
        <taxon>Hymenoptera</taxon>
        <taxon>Apocrita</taxon>
        <taxon>Proctotrupomorpha</taxon>
        <taxon>Chalcidoidea</taxon>
        <taxon>Pteromalidae</taxon>
        <taxon>Pteromalinae</taxon>
        <taxon>Trichomalopsis</taxon>
    </lineage>
</organism>
<feature type="domain" description="Peptidase S1" evidence="4">
    <location>
        <begin position="102"/>
        <end position="358"/>
    </location>
</feature>
<dbReference type="Proteomes" id="UP000215335">
    <property type="component" value="Unassembled WGS sequence"/>
</dbReference>
<evidence type="ECO:0000313" key="6">
    <source>
        <dbReference type="Proteomes" id="UP000215335"/>
    </source>
</evidence>
<keyword evidence="6" id="KW-1185">Reference proteome</keyword>
<evidence type="ECO:0000259" key="4">
    <source>
        <dbReference type="PROSITE" id="PS50240"/>
    </source>
</evidence>
<feature type="signal peptide" evidence="3">
    <location>
        <begin position="1"/>
        <end position="22"/>
    </location>
</feature>
<comment type="similarity">
    <text evidence="2">Belongs to the peptidase S1 family. CLIP subfamily.</text>
</comment>
<dbReference type="AlphaFoldDB" id="A0A232FL73"/>
<dbReference type="CDD" id="cd00190">
    <property type="entry name" value="Tryp_SPc"/>
    <property type="match status" value="1"/>
</dbReference>
<dbReference type="GO" id="GO:0004252">
    <property type="term" value="F:serine-type endopeptidase activity"/>
    <property type="evidence" value="ECO:0007669"/>
    <property type="project" value="InterPro"/>
</dbReference>
<dbReference type="EMBL" id="NNAY01000054">
    <property type="protein sequence ID" value="OXU31491.1"/>
    <property type="molecule type" value="Genomic_DNA"/>
</dbReference>
<accession>A0A232FL73</accession>
<dbReference type="InterPro" id="IPR051487">
    <property type="entry name" value="Ser/Thr_Proteases_Immune/Dev"/>
</dbReference>
<dbReference type="InterPro" id="IPR001254">
    <property type="entry name" value="Trypsin_dom"/>
</dbReference>
<protein>
    <recommendedName>
        <fullName evidence="4">Peptidase S1 domain-containing protein</fullName>
    </recommendedName>
</protein>
<dbReference type="InterPro" id="IPR043504">
    <property type="entry name" value="Peptidase_S1_PA_chymotrypsin"/>
</dbReference>
<dbReference type="SMART" id="SM00020">
    <property type="entry name" value="Tryp_SPc"/>
    <property type="match status" value="1"/>
</dbReference>
<feature type="chain" id="PRO_5012872943" description="Peptidase S1 domain-containing protein" evidence="3">
    <location>
        <begin position="23"/>
        <end position="370"/>
    </location>
</feature>
<gene>
    <name evidence="5" type="ORF">TSAR_006370</name>
</gene>
<proteinExistence type="inferred from homology"/>
<dbReference type="PROSITE" id="PS50240">
    <property type="entry name" value="TRYPSIN_DOM"/>
    <property type="match status" value="1"/>
</dbReference>
<dbReference type="GO" id="GO:0006508">
    <property type="term" value="P:proteolysis"/>
    <property type="evidence" value="ECO:0007669"/>
    <property type="project" value="InterPro"/>
</dbReference>
<sequence>MTPNVVFPLIVIITLCGRASFAKTLQCVCINYDECNYDYTPKGHSSDYHEMKTYEDDDQRPSCHNPIDICCDLNKGNTNTDNYYHNNFTAVKPSTKKWSCGYRGGKIDDSSCGTNANAERGEFPWMVAVLKKDCYDSPASYHCGGSLIHEKVVLTSAKEVHTLRSADLIVRAGAHNWKPKNGAHHDLKVNSIHIHPNFDPESYINNCALLILDETAKFGANVNSICLANSKDDYEPADCIETGWGGDRDEINRGGGCLLKKSELQVIGRKKCENIYRRTYGNDYYKIHDSVLCAGDDCYASPCTGTGGSPIICPLKHDKRRYVQAGISSIAACHQPRKPGLYADVSHCCLPWINQLMKSHGFDSDSYKAE</sequence>
<keyword evidence="1" id="KW-1015">Disulfide bond</keyword>
<comment type="caution">
    <text evidence="5">The sequence shown here is derived from an EMBL/GenBank/DDBJ whole genome shotgun (WGS) entry which is preliminary data.</text>
</comment>
<dbReference type="Pfam" id="PF00089">
    <property type="entry name" value="Trypsin"/>
    <property type="match status" value="1"/>
</dbReference>
<evidence type="ECO:0000256" key="1">
    <source>
        <dbReference type="ARBA" id="ARBA00023157"/>
    </source>
</evidence>
<dbReference type="Gene3D" id="2.40.10.10">
    <property type="entry name" value="Trypsin-like serine proteases"/>
    <property type="match status" value="1"/>
</dbReference>